<dbReference type="Proteomes" id="UP000069620">
    <property type="component" value="Unassembled WGS sequence"/>
</dbReference>
<dbReference type="InterPro" id="IPR006439">
    <property type="entry name" value="HAD-SF_hydro_IA"/>
</dbReference>
<dbReference type="SUPFAM" id="SSF56784">
    <property type="entry name" value="HAD-like"/>
    <property type="match status" value="1"/>
</dbReference>
<dbReference type="Gene3D" id="3.40.50.1000">
    <property type="entry name" value="HAD superfamily/HAD-like"/>
    <property type="match status" value="1"/>
</dbReference>
<dbReference type="PANTHER" id="PTHR18901:SF38">
    <property type="entry name" value="PSEUDOURIDINE-5'-PHOSPHATASE"/>
    <property type="match status" value="1"/>
</dbReference>
<dbReference type="RefSeq" id="WP_063979564.1">
    <property type="nucleotide sequence ID" value="NZ_BCSX01000006.1"/>
</dbReference>
<keyword evidence="1" id="KW-0378">Hydrolase</keyword>
<reference evidence="2" key="1">
    <citation type="journal article" date="2016" name="Genome Announc.">
        <title>Draft Genome Sequences of Five Rapidly Growing Mycobacterium Species, M. thermoresistibile, M. fortuitum subsp. acetamidolyticum, M. canariasense, M. brisbanense, and M. novocastrense.</title>
        <authorList>
            <person name="Katahira K."/>
            <person name="Ogura Y."/>
            <person name="Gotoh Y."/>
            <person name="Hayashi T."/>
        </authorList>
    </citation>
    <scope>NUCLEOTIDE SEQUENCE [LARGE SCALE GENOMIC DNA]</scope>
    <source>
        <strain evidence="2">JCM15654</strain>
    </source>
</reference>
<evidence type="ECO:0000313" key="2">
    <source>
        <dbReference type="Proteomes" id="UP000069620"/>
    </source>
</evidence>
<dbReference type="STRING" id="146020.RMCB_0478"/>
<dbReference type="EMBL" id="BCSX01000006">
    <property type="protein sequence ID" value="GAS86382.1"/>
    <property type="molecule type" value="Genomic_DNA"/>
</dbReference>
<dbReference type="GO" id="GO:0016787">
    <property type="term" value="F:hydrolase activity"/>
    <property type="evidence" value="ECO:0007669"/>
    <property type="project" value="UniProtKB-KW"/>
</dbReference>
<name>A0A100VUN4_9MYCO</name>
<evidence type="ECO:0000313" key="1">
    <source>
        <dbReference type="EMBL" id="GAS86382.1"/>
    </source>
</evidence>
<gene>
    <name evidence="1" type="ORF">RMCB_0478</name>
</gene>
<dbReference type="Gene3D" id="1.10.150.240">
    <property type="entry name" value="Putative phosphatase, domain 2"/>
    <property type="match status" value="1"/>
</dbReference>
<dbReference type="AlphaFoldDB" id="A0A100VUN4"/>
<dbReference type="SFLD" id="SFLDS00003">
    <property type="entry name" value="Haloacid_Dehalogenase"/>
    <property type="match status" value="1"/>
</dbReference>
<comment type="caution">
    <text evidence="1">The sequence shown here is derived from an EMBL/GenBank/DDBJ whole genome shotgun (WGS) entry which is preliminary data.</text>
</comment>
<dbReference type="Pfam" id="PF13419">
    <property type="entry name" value="HAD_2"/>
    <property type="match status" value="1"/>
</dbReference>
<reference evidence="2" key="2">
    <citation type="submission" date="2016-02" db="EMBL/GenBank/DDBJ databases">
        <title>Draft genome sequence of five rapidly growing Mycobacterium species.</title>
        <authorList>
            <person name="Katahira K."/>
            <person name="Gotou Y."/>
            <person name="Iida K."/>
            <person name="Ogura Y."/>
            <person name="Hayashi T."/>
        </authorList>
    </citation>
    <scope>NUCLEOTIDE SEQUENCE [LARGE SCALE GENOMIC DNA]</scope>
    <source>
        <strain evidence="2">JCM15654</strain>
    </source>
</reference>
<dbReference type="InterPro" id="IPR023214">
    <property type="entry name" value="HAD_sf"/>
</dbReference>
<dbReference type="CDD" id="cd07505">
    <property type="entry name" value="HAD_BPGM-like"/>
    <property type="match status" value="1"/>
</dbReference>
<dbReference type="InterPro" id="IPR036412">
    <property type="entry name" value="HAD-like_sf"/>
</dbReference>
<dbReference type="SFLD" id="SFLDG01129">
    <property type="entry name" value="C1.5:_HAD__Beta-PGM__Phosphata"/>
    <property type="match status" value="1"/>
</dbReference>
<accession>A0A100VUN4</accession>
<keyword evidence="2" id="KW-1185">Reference proteome</keyword>
<proteinExistence type="predicted"/>
<organism evidence="1 2">
    <name type="scientific">Mycolicibacterium brisbanense</name>
    <dbReference type="NCBI Taxonomy" id="146020"/>
    <lineage>
        <taxon>Bacteria</taxon>
        <taxon>Bacillati</taxon>
        <taxon>Actinomycetota</taxon>
        <taxon>Actinomycetes</taxon>
        <taxon>Mycobacteriales</taxon>
        <taxon>Mycobacteriaceae</taxon>
        <taxon>Mycolicibacterium</taxon>
    </lineage>
</organism>
<sequence length="217" mass="23165">MWDMDGTLVDTEPHWMNAQRRLAATHGIVWTDEDNLKVVGQSMEFVAKTLQQSGVEQPTLEIIRSLVEDVAATIQTKIPWLPCAELLLSDLARSGVPCALVTMAHTPIPHLVAAAAIPGAFAAVIAGDDVARGKPDPEPYLTAARRLKVEPTHCVAVEDSLSGTLSAESAGMAVVVVPGVVSVPPSPGRHFVRSLADLSVEKLREIVDVSRPADNSR</sequence>
<protein>
    <submittedName>
        <fullName evidence="1">HAD-superfamily hydrolase</fullName>
    </submittedName>
</protein>
<dbReference type="InterPro" id="IPR023198">
    <property type="entry name" value="PGP-like_dom2"/>
</dbReference>
<dbReference type="NCBIfam" id="TIGR01509">
    <property type="entry name" value="HAD-SF-IA-v3"/>
    <property type="match status" value="1"/>
</dbReference>
<dbReference type="PANTHER" id="PTHR18901">
    <property type="entry name" value="2-DEOXYGLUCOSE-6-PHOSPHATE PHOSPHATASE 2"/>
    <property type="match status" value="1"/>
</dbReference>
<dbReference type="InterPro" id="IPR041492">
    <property type="entry name" value="HAD_2"/>
</dbReference>